<evidence type="ECO:0000256" key="9">
    <source>
        <dbReference type="RuleBase" id="RU000461"/>
    </source>
</evidence>
<comment type="cofactor">
    <cofactor evidence="1 8">
        <name>heme</name>
        <dbReference type="ChEBI" id="CHEBI:30413"/>
    </cofactor>
</comment>
<dbReference type="Pfam" id="PF00067">
    <property type="entry name" value="p450"/>
    <property type="match status" value="2"/>
</dbReference>
<evidence type="ECO:0000256" key="1">
    <source>
        <dbReference type="ARBA" id="ARBA00001971"/>
    </source>
</evidence>
<dbReference type="InterPro" id="IPR017972">
    <property type="entry name" value="Cyt_P450_CS"/>
</dbReference>
<evidence type="ECO:0000313" key="11">
    <source>
        <dbReference type="EMBL" id="KAG5169758.1"/>
    </source>
</evidence>
<feature type="binding site" description="axial binding residue" evidence="8">
    <location>
        <position position="481"/>
    </location>
    <ligand>
        <name>heme</name>
        <dbReference type="ChEBI" id="CHEBI:30413"/>
    </ligand>
    <ligandPart>
        <name>Fe</name>
        <dbReference type="ChEBI" id="CHEBI:18248"/>
    </ligandPart>
</feature>
<dbReference type="GO" id="GO:0016705">
    <property type="term" value="F:oxidoreductase activity, acting on paired donors, with incorporation or reduction of molecular oxygen"/>
    <property type="evidence" value="ECO:0007669"/>
    <property type="project" value="InterPro"/>
</dbReference>
<dbReference type="PRINTS" id="PR00385">
    <property type="entry name" value="P450"/>
</dbReference>
<evidence type="ECO:0000256" key="3">
    <source>
        <dbReference type="ARBA" id="ARBA00022617"/>
    </source>
</evidence>
<keyword evidence="6 8" id="KW-0408">Iron</keyword>
<keyword evidence="5 9" id="KW-0560">Oxidoreductase</keyword>
<dbReference type="SUPFAM" id="SSF48264">
    <property type="entry name" value="Cytochrome P450"/>
    <property type="match status" value="1"/>
</dbReference>
<dbReference type="GO" id="GO:0020037">
    <property type="term" value="F:heme binding"/>
    <property type="evidence" value="ECO:0007669"/>
    <property type="project" value="InterPro"/>
</dbReference>
<keyword evidence="4 8" id="KW-0479">Metal-binding</keyword>
<comment type="caution">
    <text evidence="11">The sequence shown here is derived from an EMBL/GenBank/DDBJ whole genome shotgun (WGS) entry which is preliminary data.</text>
</comment>
<evidence type="ECO:0000256" key="2">
    <source>
        <dbReference type="ARBA" id="ARBA00010617"/>
    </source>
</evidence>
<proteinExistence type="inferred from homology"/>
<dbReference type="Gene3D" id="1.10.630.10">
    <property type="entry name" value="Cytochrome P450"/>
    <property type="match status" value="1"/>
</dbReference>
<gene>
    <name evidence="11" type="ORF">JR316_006318</name>
</gene>
<dbReference type="InterPro" id="IPR001128">
    <property type="entry name" value="Cyt_P450"/>
</dbReference>
<evidence type="ECO:0000256" key="6">
    <source>
        <dbReference type="ARBA" id="ARBA00023004"/>
    </source>
</evidence>
<dbReference type="GO" id="GO:0005506">
    <property type="term" value="F:iron ion binding"/>
    <property type="evidence" value="ECO:0007669"/>
    <property type="project" value="InterPro"/>
</dbReference>
<dbReference type="PROSITE" id="PS00086">
    <property type="entry name" value="CYTOCHROME_P450"/>
    <property type="match status" value="1"/>
</dbReference>
<evidence type="ECO:0000256" key="7">
    <source>
        <dbReference type="ARBA" id="ARBA00023033"/>
    </source>
</evidence>
<dbReference type="InterPro" id="IPR036396">
    <property type="entry name" value="Cyt_P450_sf"/>
</dbReference>
<accession>A0A8H8CLG1</accession>
<evidence type="ECO:0000256" key="10">
    <source>
        <dbReference type="SAM" id="Phobius"/>
    </source>
</evidence>
<keyword evidence="3 8" id="KW-0349">Heme</keyword>
<evidence type="ECO:0000256" key="8">
    <source>
        <dbReference type="PIRSR" id="PIRSR602401-1"/>
    </source>
</evidence>
<evidence type="ECO:0008006" key="12">
    <source>
        <dbReference type="Google" id="ProtNLM"/>
    </source>
</evidence>
<reference evidence="11" key="1">
    <citation type="submission" date="2021-02" db="EMBL/GenBank/DDBJ databases">
        <title>Psilocybe cubensis genome.</title>
        <authorList>
            <person name="Mckernan K.J."/>
            <person name="Crawford S."/>
            <person name="Trippe A."/>
            <person name="Kane L.T."/>
            <person name="Mclaughlin S."/>
        </authorList>
    </citation>
    <scope>NUCLEOTIDE SEQUENCE [LARGE SCALE GENOMIC DNA]</scope>
    <source>
        <strain evidence="11">MGC-MH-2018</strain>
    </source>
</reference>
<keyword evidence="10" id="KW-0472">Membrane</keyword>
<comment type="similarity">
    <text evidence="2 9">Belongs to the cytochrome P450 family.</text>
</comment>
<feature type="transmembrane region" description="Helical" evidence="10">
    <location>
        <begin position="40"/>
        <end position="64"/>
    </location>
</feature>
<name>A0A8H8CLG1_PSICU</name>
<organism evidence="11">
    <name type="scientific">Psilocybe cubensis</name>
    <name type="common">Psychedelic mushroom</name>
    <name type="synonym">Stropharia cubensis</name>
    <dbReference type="NCBI Taxonomy" id="181762"/>
    <lineage>
        <taxon>Eukaryota</taxon>
        <taxon>Fungi</taxon>
        <taxon>Dikarya</taxon>
        <taxon>Basidiomycota</taxon>
        <taxon>Agaricomycotina</taxon>
        <taxon>Agaricomycetes</taxon>
        <taxon>Agaricomycetidae</taxon>
        <taxon>Agaricales</taxon>
        <taxon>Agaricineae</taxon>
        <taxon>Strophariaceae</taxon>
        <taxon>Psilocybe</taxon>
    </lineage>
</organism>
<evidence type="ECO:0000256" key="5">
    <source>
        <dbReference type="ARBA" id="ARBA00023002"/>
    </source>
</evidence>
<sequence>MELPPGFFYTLGLVPYFTIPSVLVFYSFRLLQAYQPVAALIPTWAIVIVAIIARPVFFYVGWYYKVWQDRRTAAANGAVLAPHIKESAFEIIPELISSNSTGYPGGMIYRWSRIHGYTYQLSLITSSTVVTMEPDHIKAILATQFDSFDKGSTFISQMTSLLGTGVFNADGEMWKFHRAMTRPFFTRERISDFDIYDRNCDLSIKAAKQRLKEGYTVDFQDLVSRFTLDSASEFLFGNNVGSLLAGIPYPPSASKRADEYHTHPSTIFTKAFSAGQLKSVERIGLGKDWPLAELWKDHVKPFRKVIDDFTEPLMKAALEKRERDMREKEKNPELDDEEDVTLLTHLVRHTQDQKIIKDELVNLMVAGRDTTMCLLTFSMYMLTQHPDIEKRLRQEIFDKVGPNGRPTTSNKDVLLPTKRAGQPPLFVPAGTSILDMQRRTDLWGPDALIFDPDRFLDERLHKYLTPNPFIFTPFNAGPRICLGQQFAYHEATFYLVRLLQNFKHFTLDYATNSPPPADWAQGEGLKKTEKVYLLAHLTMYIKDGLWVNMEELNAN</sequence>
<keyword evidence="10" id="KW-0812">Transmembrane</keyword>
<dbReference type="PRINTS" id="PR00463">
    <property type="entry name" value="EP450I"/>
</dbReference>
<dbReference type="PANTHER" id="PTHR24287:SF1">
    <property type="entry name" value="P450, PUTATIVE (EUROFUNG)-RELATED"/>
    <property type="match status" value="1"/>
</dbReference>
<dbReference type="InterPro" id="IPR047146">
    <property type="entry name" value="Cyt_P450_E_CYP52_fungi"/>
</dbReference>
<evidence type="ECO:0000256" key="4">
    <source>
        <dbReference type="ARBA" id="ARBA00022723"/>
    </source>
</evidence>
<dbReference type="PANTHER" id="PTHR24287">
    <property type="entry name" value="P450, PUTATIVE (EUROFUNG)-RELATED"/>
    <property type="match status" value="1"/>
</dbReference>
<keyword evidence="7 9" id="KW-0503">Monooxygenase</keyword>
<dbReference type="EMBL" id="JAFIQS010000005">
    <property type="protein sequence ID" value="KAG5169758.1"/>
    <property type="molecule type" value="Genomic_DNA"/>
</dbReference>
<protein>
    <recommendedName>
        <fullName evidence="12">Cytochrome P450</fullName>
    </recommendedName>
</protein>
<dbReference type="GO" id="GO:0004497">
    <property type="term" value="F:monooxygenase activity"/>
    <property type="evidence" value="ECO:0007669"/>
    <property type="project" value="UniProtKB-KW"/>
</dbReference>
<keyword evidence="10" id="KW-1133">Transmembrane helix</keyword>
<dbReference type="AlphaFoldDB" id="A0A8H8CLG1"/>
<dbReference type="InterPro" id="IPR002401">
    <property type="entry name" value="Cyt_P450_E_grp-I"/>
</dbReference>
<feature type="transmembrane region" description="Helical" evidence="10">
    <location>
        <begin position="6"/>
        <end position="28"/>
    </location>
</feature>